<evidence type="ECO:0000256" key="5">
    <source>
        <dbReference type="ARBA" id="ARBA00022989"/>
    </source>
</evidence>
<keyword evidence="5 12" id="KW-1133">Transmembrane helix</keyword>
<evidence type="ECO:0000256" key="6">
    <source>
        <dbReference type="ARBA" id="ARBA00023136"/>
    </source>
</evidence>
<keyword evidence="4 12" id="KW-0812">Transmembrane</keyword>
<dbReference type="EMBL" id="CM004389">
    <property type="protein sequence ID" value="OAY55618.1"/>
    <property type="molecule type" value="Genomic_DNA"/>
</dbReference>
<feature type="active site" evidence="8">
    <location>
        <position position="134"/>
    </location>
</feature>
<comment type="caution">
    <text evidence="13">The sequence shown here is derived from an EMBL/GenBank/DDBJ whole genome shotgun (WGS) entry which is preliminary data.</text>
</comment>
<evidence type="ECO:0000256" key="3">
    <source>
        <dbReference type="ARBA" id="ARBA00022679"/>
    </source>
</evidence>
<evidence type="ECO:0000256" key="9">
    <source>
        <dbReference type="PIRSR" id="PIRSR605150-2"/>
    </source>
</evidence>
<dbReference type="OrthoDB" id="72851at2759"/>
<keyword evidence="3" id="KW-0808">Transferase</keyword>
<feature type="transmembrane region" description="Helical" evidence="12">
    <location>
        <begin position="696"/>
        <end position="718"/>
    </location>
</feature>
<keyword evidence="11" id="KW-0175">Coiled coil</keyword>
<dbReference type="GO" id="GO:0012505">
    <property type="term" value="C:endomembrane system"/>
    <property type="evidence" value="ECO:0007669"/>
    <property type="project" value="UniProtKB-SubCell"/>
</dbReference>
<feature type="binding site" evidence="9">
    <location>
        <position position="105"/>
    </location>
    <ligand>
        <name>UDP-alpha-D-glucose</name>
        <dbReference type="ChEBI" id="CHEBI:58885"/>
    </ligand>
</feature>
<gene>
    <name evidence="13" type="ORF">MANES_03G167800v8</name>
</gene>
<keyword evidence="6 12" id="KW-0472">Membrane</keyword>
<dbReference type="InterPro" id="IPR029044">
    <property type="entry name" value="Nucleotide-diphossugar_trans"/>
</dbReference>
<feature type="binding site" evidence="10">
    <location>
        <position position="276"/>
    </location>
    <ligand>
        <name>Mn(2+)</name>
        <dbReference type="ChEBI" id="CHEBI:29035"/>
    </ligand>
</feature>
<accession>A0A2C9W873</accession>
<evidence type="ECO:0000256" key="1">
    <source>
        <dbReference type="ARBA" id="ARBA00004127"/>
    </source>
</evidence>
<name>A0A2C9W873_MANES</name>
<dbReference type="Gene3D" id="3.90.550.10">
    <property type="entry name" value="Spore Coat Polysaccharide Biosynthesis Protein SpsA, Chain A"/>
    <property type="match status" value="2"/>
</dbReference>
<evidence type="ECO:0000256" key="7">
    <source>
        <dbReference type="ARBA" id="ARBA00023316"/>
    </source>
</evidence>
<dbReference type="Gramene" id="Manes.03G167800.1.v8.1">
    <property type="protein sequence ID" value="Manes.03G167800.1.v8.1.CDS"/>
    <property type="gene ID" value="Manes.03G167800.v8.1"/>
</dbReference>
<dbReference type="GO" id="GO:0071555">
    <property type="term" value="P:cell wall organization"/>
    <property type="evidence" value="ECO:0007669"/>
    <property type="project" value="UniProtKB-KW"/>
</dbReference>
<feature type="transmembrane region" description="Helical" evidence="12">
    <location>
        <begin position="634"/>
        <end position="654"/>
    </location>
</feature>
<dbReference type="SUPFAM" id="SSF53448">
    <property type="entry name" value="Nucleotide-diphospho-sugar transferases"/>
    <property type="match status" value="1"/>
</dbReference>
<organism evidence="13 14">
    <name type="scientific">Manihot esculenta</name>
    <name type="common">Cassava</name>
    <name type="synonym">Jatropha manihot</name>
    <dbReference type="NCBI Taxonomy" id="3983"/>
    <lineage>
        <taxon>Eukaryota</taxon>
        <taxon>Viridiplantae</taxon>
        <taxon>Streptophyta</taxon>
        <taxon>Embryophyta</taxon>
        <taxon>Tracheophyta</taxon>
        <taxon>Spermatophyta</taxon>
        <taxon>Magnoliopsida</taxon>
        <taxon>eudicotyledons</taxon>
        <taxon>Gunneridae</taxon>
        <taxon>Pentapetalae</taxon>
        <taxon>rosids</taxon>
        <taxon>fabids</taxon>
        <taxon>Malpighiales</taxon>
        <taxon>Euphorbiaceae</taxon>
        <taxon>Crotonoideae</taxon>
        <taxon>Manihoteae</taxon>
        <taxon>Manihot</taxon>
    </lineage>
</organism>
<sequence>MKSPPLHLSTPHIYSTIINRSYSLFHFMALIALLYYRLSSFLLQNPTLPYLLLFASELLLSFIWLCSQAYLWAPVSRTPLPQRLPENKELPAIDVFICAADPKKEPPVEVMNTVLSAMALDYPPEKLSVYLSDDGGSSLTLKGMREASAFARSWLPFCRRFGIKNRCPKVYFSSLEDDLIHSRSMEYEEEKEKIKKEYEKFKESVKMAEESEENAIDHPPAIEVLHDKSDKEIPLLVYVSREKRPHQPHHFKAGALNVLLRISGILTNSPYILVLDCDMYCNDPTSARQAMCFHLDPEISSSLAFVQFPQKFHNISKSDIYDAQLRTLFVIRWPGMDGLQGPILSGTGFYMKRKALYGNLPLKDVEQLKQSFGLSNDFIMSVHHINQHNLHDNKESSSKPFQLQEAQFLANCNYEKQTLWGKQIGFLYDSVVEDYFTGFILHCRGWTSVFCNPSRPAFLGSATTTLNDTLIQGTRWNSGLMEVAISRYCPFIYALSRMSLLQTMCYGYLALQPLYSFSLWCLATLPQLYLWNGIPIYPKVASSWFFIFAFVFLGSFFKHLEEVVSSGGSIQTWWNEQQIWMIKSVTAYTYGSIDAMMKWVGLRKASFVPTNKVSDEGKFTLYQKGKFNYQTSTVLLAPIVALVILNMVSLVGGVARMLVTGTWKHMFGQVFLSLYVVVVNFPVIEGMLMRKDEGSVPVSVSILSLILSLTFLYLGSIVL</sequence>
<dbReference type="InterPro" id="IPR005150">
    <property type="entry name" value="Cellulose_synth"/>
</dbReference>
<feature type="binding site" evidence="10">
    <location>
        <position position="252"/>
    </location>
    <ligand>
        <name>Mn(2+)</name>
        <dbReference type="ChEBI" id="CHEBI:29035"/>
    </ligand>
</feature>
<dbReference type="GO" id="GO:0030244">
    <property type="term" value="P:cellulose biosynthetic process"/>
    <property type="evidence" value="ECO:0000318"/>
    <property type="project" value="GO_Central"/>
</dbReference>
<evidence type="ECO:0000256" key="11">
    <source>
        <dbReference type="SAM" id="Coils"/>
    </source>
</evidence>
<feature type="binding site" evidence="9">
    <location>
        <position position="104"/>
    </location>
    <ligand>
        <name>UDP-alpha-D-glucose</name>
        <dbReference type="ChEBI" id="CHEBI:58885"/>
    </ligand>
</feature>
<dbReference type="GO" id="GO:0016760">
    <property type="term" value="F:cellulose synthase (UDP-forming) activity"/>
    <property type="evidence" value="ECO:0007669"/>
    <property type="project" value="InterPro"/>
</dbReference>
<feature type="transmembrane region" description="Helical" evidence="12">
    <location>
        <begin position="536"/>
        <end position="557"/>
    </location>
</feature>
<dbReference type="Proteomes" id="UP000091857">
    <property type="component" value="Chromosome 3"/>
</dbReference>
<dbReference type="PANTHER" id="PTHR13301">
    <property type="entry name" value="X-BOX TRANSCRIPTION FACTOR-RELATED"/>
    <property type="match status" value="1"/>
</dbReference>
<evidence type="ECO:0000313" key="13">
    <source>
        <dbReference type="EMBL" id="OAY55618.1"/>
    </source>
</evidence>
<dbReference type="FunFam" id="3.90.550.10:FF:000194">
    <property type="entry name" value="Cellulose synthase-like protein G2 isoform A"/>
    <property type="match status" value="1"/>
</dbReference>
<evidence type="ECO:0000256" key="2">
    <source>
        <dbReference type="ARBA" id="ARBA00022676"/>
    </source>
</evidence>
<feature type="transmembrane region" description="Helical" evidence="12">
    <location>
        <begin position="50"/>
        <end position="73"/>
    </location>
</feature>
<reference evidence="14" key="1">
    <citation type="journal article" date="2016" name="Nat. Biotechnol.">
        <title>Sequencing wild and cultivated cassava and related species reveals extensive interspecific hybridization and genetic diversity.</title>
        <authorList>
            <person name="Bredeson J.V."/>
            <person name="Lyons J.B."/>
            <person name="Prochnik S.E."/>
            <person name="Wu G.A."/>
            <person name="Ha C.M."/>
            <person name="Edsinger-Gonzales E."/>
            <person name="Grimwood J."/>
            <person name="Schmutz J."/>
            <person name="Rabbi I.Y."/>
            <person name="Egesi C."/>
            <person name="Nauluvula P."/>
            <person name="Lebot V."/>
            <person name="Ndunguru J."/>
            <person name="Mkamilo G."/>
            <person name="Bart R.S."/>
            <person name="Setter T.L."/>
            <person name="Gleadow R.M."/>
            <person name="Kulakow P."/>
            <person name="Ferguson M.E."/>
            <person name="Rounsley S."/>
            <person name="Rokhsar D.S."/>
        </authorList>
    </citation>
    <scope>NUCLEOTIDE SEQUENCE [LARGE SCALE GENOMIC DNA]</scope>
    <source>
        <strain evidence="14">cv. AM560-2</strain>
    </source>
</reference>
<dbReference type="OMA" id="VMQDESH"/>
<dbReference type="GO" id="GO:0016759">
    <property type="term" value="F:cellulose synthase activity"/>
    <property type="evidence" value="ECO:0000318"/>
    <property type="project" value="GO_Central"/>
</dbReference>
<keyword evidence="2" id="KW-0328">Glycosyltransferase</keyword>
<protein>
    <recommendedName>
        <fullName evidence="15">Glycosyltransferase 2-like domain-containing protein</fullName>
    </recommendedName>
</protein>
<comment type="subcellular location">
    <subcellularLocation>
        <location evidence="1">Endomembrane system</location>
        <topology evidence="1">Multi-pass membrane protein</topology>
    </subcellularLocation>
</comment>
<evidence type="ECO:0008006" key="15">
    <source>
        <dbReference type="Google" id="ProtNLM"/>
    </source>
</evidence>
<dbReference type="AlphaFoldDB" id="A0A2C9W873"/>
<feature type="transmembrane region" description="Helical" evidence="12">
    <location>
        <begin position="666"/>
        <end position="684"/>
    </location>
</feature>
<keyword evidence="14" id="KW-1185">Reference proteome</keyword>
<dbReference type="Pfam" id="PF03552">
    <property type="entry name" value="Cellulose_synt"/>
    <property type="match status" value="1"/>
</dbReference>
<evidence type="ECO:0000256" key="8">
    <source>
        <dbReference type="PIRSR" id="PIRSR605150-1"/>
    </source>
</evidence>
<dbReference type="STRING" id="3983.A0A2C9W873"/>
<keyword evidence="7" id="KW-0961">Cell wall biogenesis/degradation</keyword>
<evidence type="ECO:0000256" key="4">
    <source>
        <dbReference type="ARBA" id="ARBA00022692"/>
    </source>
</evidence>
<feature type="binding site" evidence="9">
    <location>
        <position position="134"/>
    </location>
    <ligand>
        <name>UDP-alpha-D-glucose</name>
        <dbReference type="ChEBI" id="CHEBI:58885"/>
    </ligand>
</feature>
<dbReference type="GO" id="GO:0009833">
    <property type="term" value="P:plant-type primary cell wall biogenesis"/>
    <property type="evidence" value="ECO:0000318"/>
    <property type="project" value="GO_Central"/>
</dbReference>
<feature type="transmembrane region" description="Helical" evidence="12">
    <location>
        <begin position="21"/>
        <end position="38"/>
    </location>
</feature>
<dbReference type="GO" id="GO:0005886">
    <property type="term" value="C:plasma membrane"/>
    <property type="evidence" value="ECO:0000318"/>
    <property type="project" value="GO_Central"/>
</dbReference>
<evidence type="ECO:0000256" key="10">
    <source>
        <dbReference type="PIRSR" id="PIRSR605150-3"/>
    </source>
</evidence>
<feature type="coiled-coil region" evidence="11">
    <location>
        <begin position="184"/>
        <end position="211"/>
    </location>
</feature>
<evidence type="ECO:0000313" key="14">
    <source>
        <dbReference type="Proteomes" id="UP000091857"/>
    </source>
</evidence>
<feature type="active site" evidence="8">
    <location>
        <position position="434"/>
    </location>
</feature>
<proteinExistence type="predicted"/>
<evidence type="ECO:0000256" key="12">
    <source>
        <dbReference type="SAM" id="Phobius"/>
    </source>
</evidence>